<dbReference type="EMBL" id="CP092488">
    <property type="protein sequence ID" value="UMB71114.1"/>
    <property type="molecule type" value="Genomic_DNA"/>
</dbReference>
<dbReference type="InterPro" id="IPR024344">
    <property type="entry name" value="MDMPI_metal-binding"/>
</dbReference>
<accession>A0ABY3VNU0</accession>
<evidence type="ECO:0000259" key="1">
    <source>
        <dbReference type="Pfam" id="PF11716"/>
    </source>
</evidence>
<proteinExistence type="predicted"/>
<gene>
    <name evidence="2" type="ORF">MKK62_07540</name>
</gene>
<dbReference type="Proteomes" id="UP001055336">
    <property type="component" value="Chromosome"/>
</dbReference>
<dbReference type="SUPFAM" id="SSF109854">
    <property type="entry name" value="DinB/YfiT-like putative metalloenzymes"/>
    <property type="match status" value="1"/>
</dbReference>
<evidence type="ECO:0000313" key="2">
    <source>
        <dbReference type="EMBL" id="UMB71114.1"/>
    </source>
</evidence>
<name>A0ABY3VNU0_9MYCO</name>
<dbReference type="NCBIfam" id="TIGR03083">
    <property type="entry name" value="maleylpyruvate isomerase family mycothiol-dependent enzyme"/>
    <property type="match status" value="1"/>
</dbReference>
<dbReference type="InterPro" id="IPR017517">
    <property type="entry name" value="Maleyloyr_isom"/>
</dbReference>
<feature type="domain" description="Mycothiol-dependent maleylpyruvate isomerase metal-binding" evidence="1">
    <location>
        <begin position="14"/>
        <end position="99"/>
    </location>
</feature>
<sequence>MADSDDAFVLAATAEQRRQFAALISDLDDAQLATPSLCTGWDVKTVAAHVVSTVLDGTPGFLRMAVRCGSLSRGIDVLARRRAQAPIADILSELREHATRPISSPVFGPRGPLTDVLIHTGDVRIPLGLTFEPDARHAASAMDFVTTGWPIGFVPLGRLRGIRLSANDVSRSWRDGVEVSGPVAALLMSVCGRTAALPELDGPGVDVLRRRLSAQ</sequence>
<keyword evidence="2" id="KW-0413">Isomerase</keyword>
<organism evidence="2 3">
    <name type="scientific">Mycobacterium paraterrae</name>
    <dbReference type="NCBI Taxonomy" id="577492"/>
    <lineage>
        <taxon>Bacteria</taxon>
        <taxon>Bacillati</taxon>
        <taxon>Actinomycetota</taxon>
        <taxon>Actinomycetes</taxon>
        <taxon>Mycobacteriales</taxon>
        <taxon>Mycobacteriaceae</taxon>
        <taxon>Mycobacterium</taxon>
    </lineage>
</organism>
<dbReference type="GO" id="GO:0016853">
    <property type="term" value="F:isomerase activity"/>
    <property type="evidence" value="ECO:0007669"/>
    <property type="project" value="UniProtKB-KW"/>
</dbReference>
<keyword evidence="3" id="KW-1185">Reference proteome</keyword>
<dbReference type="Pfam" id="PF11716">
    <property type="entry name" value="MDMPI_N"/>
    <property type="match status" value="1"/>
</dbReference>
<reference evidence="2" key="1">
    <citation type="submission" date="2022-08" db="EMBL/GenBank/DDBJ databases">
        <title>Whole genome sequencing of non-tuberculosis mycobacteria type-strains.</title>
        <authorList>
            <person name="Igarashi Y."/>
            <person name="Osugi A."/>
            <person name="Mitarai S."/>
        </authorList>
    </citation>
    <scope>NUCLEOTIDE SEQUENCE</scope>
    <source>
        <strain evidence="2">DSM 45127</strain>
    </source>
</reference>
<protein>
    <submittedName>
        <fullName evidence="2">Maleylpyruvate isomerase family mycothiol-dependent enzyme</fullName>
    </submittedName>
</protein>
<dbReference type="InterPro" id="IPR034660">
    <property type="entry name" value="DinB/YfiT-like"/>
</dbReference>
<dbReference type="RefSeq" id="WP_240262866.1">
    <property type="nucleotide sequence ID" value="NZ_CP092488.2"/>
</dbReference>
<evidence type="ECO:0000313" key="3">
    <source>
        <dbReference type="Proteomes" id="UP001055336"/>
    </source>
</evidence>
<dbReference type="Gene3D" id="1.20.120.450">
    <property type="entry name" value="dinb family like domain"/>
    <property type="match status" value="1"/>
</dbReference>